<dbReference type="Proteomes" id="UP000250079">
    <property type="component" value="Chromosome"/>
</dbReference>
<dbReference type="OrthoDB" id="305758at2"/>
<dbReference type="SUPFAM" id="SSF53850">
    <property type="entry name" value="Periplasmic binding protein-like II"/>
    <property type="match status" value="1"/>
</dbReference>
<dbReference type="InterPro" id="IPR006311">
    <property type="entry name" value="TAT_signal"/>
</dbReference>
<proteinExistence type="predicted"/>
<dbReference type="KEGG" id="gai:IMCC3135_19775"/>
<name>A0A2Z2P2T5_9GAMM</name>
<evidence type="ECO:0000313" key="3">
    <source>
        <dbReference type="Proteomes" id="UP000250079"/>
    </source>
</evidence>
<evidence type="ECO:0000256" key="1">
    <source>
        <dbReference type="ARBA" id="ARBA00022729"/>
    </source>
</evidence>
<organism evidence="2 3">
    <name type="scientific">Granulosicoccus antarcticus IMCC3135</name>
    <dbReference type="NCBI Taxonomy" id="1192854"/>
    <lineage>
        <taxon>Bacteria</taxon>
        <taxon>Pseudomonadati</taxon>
        <taxon>Pseudomonadota</taxon>
        <taxon>Gammaproteobacteria</taxon>
        <taxon>Chromatiales</taxon>
        <taxon>Granulosicoccaceae</taxon>
        <taxon>Granulosicoccus</taxon>
    </lineage>
</organism>
<reference evidence="2 3" key="1">
    <citation type="submission" date="2016-12" db="EMBL/GenBank/DDBJ databases">
        <authorList>
            <person name="Song W.-J."/>
            <person name="Kurnit D.M."/>
        </authorList>
    </citation>
    <scope>NUCLEOTIDE SEQUENCE [LARGE SCALE GENOMIC DNA]</scope>
    <source>
        <strain evidence="2 3">IMCC3135</strain>
    </source>
</reference>
<sequence length="364" mass="39688">MNKMNQIDSIKRRTALKAGAAAAGMMAVPGLLQANDKPKELIVRAWGGAWGEALKAGVADPFTAATGIKVRLDFTEDNEIKPKIWAAVDQGRIPPIHVNWDTSTNATISALRGVTVDLSDLSNLEGLLPLAKPAGLEGYPLVNTYAYVYVCAYRSEAFPDGAPTSWNVLLDPKFKGRIALYDDGIGFNPISVIAGGGTFADIPGNMEPGYEFYKKLKQNEPLLGEDSDFTTWFQKGEIDVACTISVNARAAQQNGIDVKWTVPEEGCKVDTDGLWIPKGLPTNEEFWAKEFVNFALSKEAQEKWCSMLGLPPVYPGITPPEDLVGDPSYPTKAEDFAKLVSVPSPVLVENQPIWFAKFNEIFQS</sequence>
<evidence type="ECO:0000313" key="2">
    <source>
        <dbReference type="EMBL" id="ASJ74034.1"/>
    </source>
</evidence>
<dbReference type="Gene3D" id="3.40.190.10">
    <property type="entry name" value="Periplasmic binding protein-like II"/>
    <property type="match status" value="2"/>
</dbReference>
<protein>
    <submittedName>
        <fullName evidence="2">Spermidine/putrescine-binding periplasmic protein</fullName>
    </submittedName>
</protein>
<accession>A0A2Z2P2T5</accession>
<dbReference type="PANTHER" id="PTHR30006">
    <property type="entry name" value="THIAMINE-BINDING PERIPLASMIC PROTEIN-RELATED"/>
    <property type="match status" value="1"/>
</dbReference>
<keyword evidence="3" id="KW-1185">Reference proteome</keyword>
<dbReference type="InterPro" id="IPR006059">
    <property type="entry name" value="SBP"/>
</dbReference>
<dbReference type="PROSITE" id="PS51318">
    <property type="entry name" value="TAT"/>
    <property type="match status" value="1"/>
</dbReference>
<keyword evidence="1" id="KW-0732">Signal</keyword>
<dbReference type="Pfam" id="PF13416">
    <property type="entry name" value="SBP_bac_8"/>
    <property type="match status" value="1"/>
</dbReference>
<gene>
    <name evidence="2" type="primary">potD_1</name>
    <name evidence="2" type="ORF">IMCC3135_19775</name>
</gene>
<dbReference type="AlphaFoldDB" id="A0A2Z2P2T5"/>
<dbReference type="EMBL" id="CP018632">
    <property type="protein sequence ID" value="ASJ74034.1"/>
    <property type="molecule type" value="Genomic_DNA"/>
</dbReference>